<evidence type="ECO:0000313" key="1">
    <source>
        <dbReference type="EMBL" id="KAJ0080637.1"/>
    </source>
</evidence>
<dbReference type="Proteomes" id="UP001164250">
    <property type="component" value="Chromosome 13"/>
</dbReference>
<keyword evidence="2" id="KW-1185">Reference proteome</keyword>
<evidence type="ECO:0000313" key="2">
    <source>
        <dbReference type="Proteomes" id="UP001164250"/>
    </source>
</evidence>
<comment type="caution">
    <text evidence="1">The sequence shown here is derived from an EMBL/GenBank/DDBJ whole genome shotgun (WGS) entry which is preliminary data.</text>
</comment>
<name>A0ACC1A1D3_9ROSI</name>
<dbReference type="EMBL" id="CM047909">
    <property type="protein sequence ID" value="KAJ0080637.1"/>
    <property type="molecule type" value="Genomic_DNA"/>
</dbReference>
<proteinExistence type="predicted"/>
<organism evidence="1 2">
    <name type="scientific">Pistacia atlantica</name>
    <dbReference type="NCBI Taxonomy" id="434234"/>
    <lineage>
        <taxon>Eukaryota</taxon>
        <taxon>Viridiplantae</taxon>
        <taxon>Streptophyta</taxon>
        <taxon>Embryophyta</taxon>
        <taxon>Tracheophyta</taxon>
        <taxon>Spermatophyta</taxon>
        <taxon>Magnoliopsida</taxon>
        <taxon>eudicotyledons</taxon>
        <taxon>Gunneridae</taxon>
        <taxon>Pentapetalae</taxon>
        <taxon>rosids</taxon>
        <taxon>malvids</taxon>
        <taxon>Sapindales</taxon>
        <taxon>Anacardiaceae</taxon>
        <taxon>Pistacia</taxon>
    </lineage>
</organism>
<sequence>MAGNNQSLLMVSKAPEGRASVANLSVVKSDGSNGASSSLLKINNSSSLNEAPLSAFNESAKAKSIKGASSGELLNSRFGREKAPGSSIGAPLLGKSVVVYQGAVNGGDSVNVVRSHSTLATSNGVLSGGKKSDTRESSIGNSLKNLFTSWWNPVLYQTLFTTYTQHTQLKYKNKNYPDATFNSIPASIQHNSSK</sequence>
<protein>
    <submittedName>
        <fullName evidence="1">Uncharacterized protein</fullName>
    </submittedName>
</protein>
<gene>
    <name evidence="1" type="ORF">Patl1_23770</name>
</gene>
<reference evidence="2" key="1">
    <citation type="journal article" date="2023" name="G3 (Bethesda)">
        <title>Genome assembly and association tests identify interacting loci associated with vigor, precocity, and sex in interspecific pistachio rootstocks.</title>
        <authorList>
            <person name="Palmer W."/>
            <person name="Jacygrad E."/>
            <person name="Sagayaradj S."/>
            <person name="Cavanaugh K."/>
            <person name="Han R."/>
            <person name="Bertier L."/>
            <person name="Beede B."/>
            <person name="Kafkas S."/>
            <person name="Golino D."/>
            <person name="Preece J."/>
            <person name="Michelmore R."/>
        </authorList>
    </citation>
    <scope>NUCLEOTIDE SEQUENCE [LARGE SCALE GENOMIC DNA]</scope>
</reference>
<accession>A0ACC1A1D3</accession>